<dbReference type="Pfam" id="PF05136">
    <property type="entry name" value="Phage_portal_2"/>
    <property type="match status" value="1"/>
</dbReference>
<sequence>MNWLDRAISIFSPAWAYKRVAWRNALRSFYDSGGTDRLNSGWTTINATAEQTNQGQRDTIRARARDLERNADFAESIINSFERNVVGTGIRVQAKVVDIDGNEDDKLNQQIEDLWEEWCRARNCDVTGQQSFIEMQQMAVRRLIVDGGIIFVKAYTNTGPVPFSLQAREVDDLDTSLNGLPGASGNRIVGGVELDKYNRPVAYWLKQYTPDGFWNGKSERIPEQRVIFLWRKTRPTQIREVSPMAKTLPRVRDTNEFIEAVSVKERILACLSAFIVKNNPSMNSIGRNVKVDTKIEYPMKTLTPGMIYELQPGESVQTVAPSGQPSNAKEFIAIQQRLAGSGQGLSYETVSRDMSQVNYSSARQGLLEDQRTYMMWQQFLIEHFCREVYTEFVISAVLSGQLNIPDFWQDKRRYLKHVWIPPGWSWIDPLKEINAYKIALNTGQDTLARICAERGEDWRDVLKQRAKEYEFAKSLGLDLSVLTGGEKTGGTQQTQNWNTAE</sequence>
<name>A0A5D8QD04_9THEO</name>
<dbReference type="GO" id="GO:0019068">
    <property type="term" value="P:virion assembly"/>
    <property type="evidence" value="ECO:0007669"/>
    <property type="project" value="InterPro"/>
</dbReference>
<dbReference type="NCBIfam" id="TIGR01539">
    <property type="entry name" value="portal_lambda"/>
    <property type="match status" value="1"/>
</dbReference>
<evidence type="ECO:0000256" key="1">
    <source>
        <dbReference type="SAM" id="Coils"/>
    </source>
</evidence>
<dbReference type="EMBL" id="VTPS01000009">
    <property type="protein sequence ID" value="TZE81994.1"/>
    <property type="molecule type" value="Genomic_DNA"/>
</dbReference>
<dbReference type="InterPro" id="IPR006429">
    <property type="entry name" value="Phage_lambda_portal"/>
</dbReference>
<protein>
    <submittedName>
        <fullName evidence="2">Phage portal protein</fullName>
    </submittedName>
</protein>
<organism evidence="2 3">
    <name type="scientific">Calorimonas adulescens</name>
    <dbReference type="NCBI Taxonomy" id="2606906"/>
    <lineage>
        <taxon>Bacteria</taxon>
        <taxon>Bacillati</taxon>
        <taxon>Bacillota</taxon>
        <taxon>Clostridia</taxon>
        <taxon>Thermoanaerobacterales</taxon>
        <taxon>Thermoanaerobacteraceae</taxon>
        <taxon>Calorimonas</taxon>
    </lineage>
</organism>
<accession>A0A5D8QD04</accession>
<evidence type="ECO:0000313" key="3">
    <source>
        <dbReference type="Proteomes" id="UP000322976"/>
    </source>
</evidence>
<gene>
    <name evidence="2" type="ORF">FWJ32_07105</name>
</gene>
<keyword evidence="1" id="KW-0175">Coiled coil</keyword>
<dbReference type="GO" id="GO:0005198">
    <property type="term" value="F:structural molecule activity"/>
    <property type="evidence" value="ECO:0007669"/>
    <property type="project" value="InterPro"/>
</dbReference>
<dbReference type="RefSeq" id="WP_149545268.1">
    <property type="nucleotide sequence ID" value="NZ_VTPS01000009.1"/>
</dbReference>
<dbReference type="AlphaFoldDB" id="A0A5D8QD04"/>
<dbReference type="Proteomes" id="UP000322976">
    <property type="component" value="Unassembled WGS sequence"/>
</dbReference>
<reference evidence="2 3" key="1">
    <citation type="submission" date="2019-08" db="EMBL/GenBank/DDBJ databases">
        <title>Calorimonas adulescens gen. nov., sp. nov., an anaerobic thermophilic bacterium from Sakhalin hot spring.</title>
        <authorList>
            <person name="Khomyakova M.A."/>
            <person name="Merkel A.Y."/>
            <person name="Novikov A."/>
            <person name="Bonch-Osmolovskaya E.A."/>
            <person name="Slobodkin A.I."/>
        </authorList>
    </citation>
    <scope>NUCLEOTIDE SEQUENCE [LARGE SCALE GENOMIC DNA]</scope>
    <source>
        <strain evidence="2 3">A05MB</strain>
    </source>
</reference>
<keyword evidence="3" id="KW-1185">Reference proteome</keyword>
<proteinExistence type="predicted"/>
<evidence type="ECO:0000313" key="2">
    <source>
        <dbReference type="EMBL" id="TZE81994.1"/>
    </source>
</evidence>
<feature type="coiled-coil region" evidence="1">
    <location>
        <begin position="57"/>
        <end position="84"/>
    </location>
</feature>
<comment type="caution">
    <text evidence="2">The sequence shown here is derived from an EMBL/GenBank/DDBJ whole genome shotgun (WGS) entry which is preliminary data.</text>
</comment>